<keyword evidence="1" id="KW-1133">Transmembrane helix</keyword>
<keyword evidence="3" id="KW-1185">Reference proteome</keyword>
<keyword evidence="1" id="KW-0812">Transmembrane</keyword>
<keyword evidence="1" id="KW-0472">Membrane</keyword>
<gene>
    <name evidence="2" type="ORF">AKJ39_01405</name>
</gene>
<accession>A0A656YWR0</accession>
<evidence type="ECO:0000313" key="3">
    <source>
        <dbReference type="Proteomes" id="UP000070257"/>
    </source>
</evidence>
<proteinExistence type="predicted"/>
<organism evidence="2 3">
    <name type="scientific">candidate division MSBL1 archaeon SCGC-AAA259J03</name>
    <dbReference type="NCBI Taxonomy" id="1698269"/>
    <lineage>
        <taxon>Archaea</taxon>
        <taxon>Methanobacteriati</taxon>
        <taxon>Methanobacteriota</taxon>
        <taxon>candidate division MSBL1</taxon>
    </lineage>
</organism>
<protein>
    <submittedName>
        <fullName evidence="2">Uncharacterized protein</fullName>
    </submittedName>
</protein>
<evidence type="ECO:0000256" key="1">
    <source>
        <dbReference type="SAM" id="Phobius"/>
    </source>
</evidence>
<comment type="caution">
    <text evidence="2">The sequence shown here is derived from an EMBL/GenBank/DDBJ whole genome shotgun (WGS) entry which is preliminary data.</text>
</comment>
<feature type="transmembrane region" description="Helical" evidence="1">
    <location>
        <begin position="12"/>
        <end position="38"/>
    </location>
</feature>
<dbReference type="AlphaFoldDB" id="A0A656YWR0"/>
<dbReference type="EMBL" id="LHXT01000012">
    <property type="protein sequence ID" value="KXA98632.1"/>
    <property type="molecule type" value="Genomic_DNA"/>
</dbReference>
<evidence type="ECO:0000313" key="2">
    <source>
        <dbReference type="EMBL" id="KXA98632.1"/>
    </source>
</evidence>
<reference evidence="2 3" key="1">
    <citation type="journal article" date="2016" name="Sci. Rep.">
        <title>Metabolic traits of an uncultured archaeal lineage -MSBL1- from brine pools of the Red Sea.</title>
        <authorList>
            <person name="Mwirichia R."/>
            <person name="Alam I."/>
            <person name="Rashid M."/>
            <person name="Vinu M."/>
            <person name="Ba-Alawi W."/>
            <person name="Anthony Kamau A."/>
            <person name="Kamanda Ngugi D."/>
            <person name="Goker M."/>
            <person name="Klenk H.P."/>
            <person name="Bajic V."/>
            <person name="Stingl U."/>
        </authorList>
    </citation>
    <scope>NUCLEOTIDE SEQUENCE [LARGE SCALE GENOMIC DNA]</scope>
    <source>
        <strain evidence="2">SCGC-AAA259J03</strain>
    </source>
</reference>
<name>A0A656YWR0_9EURY</name>
<sequence length="73" mass="8533">MKNFRLNFLLLQIFFLPILSVFLIFYGLVSLTIFWIYLEENRMIKEDPRRRLVTAATGVQTPSSAPPIFSKIP</sequence>
<dbReference type="Proteomes" id="UP000070257">
    <property type="component" value="Unassembled WGS sequence"/>
</dbReference>